<evidence type="ECO:0000256" key="1">
    <source>
        <dbReference type="SAM" id="MobiDB-lite"/>
    </source>
</evidence>
<proteinExistence type="predicted"/>
<reference evidence="3" key="1">
    <citation type="submission" date="2022-08" db="UniProtKB">
        <authorList>
            <consortium name="EnsemblMetazoa"/>
        </authorList>
    </citation>
    <scope>IDENTIFICATION</scope>
    <source>
        <strain evidence="3">EBRO</strain>
    </source>
</reference>
<feature type="compositionally biased region" description="Basic and acidic residues" evidence="1">
    <location>
        <begin position="60"/>
        <end position="89"/>
    </location>
</feature>
<dbReference type="VEuPathDB" id="VectorBase:AATE021706"/>
<name>A0A182JNB0_ANOAO</name>
<feature type="signal peptide" evidence="2">
    <location>
        <begin position="1"/>
        <end position="18"/>
    </location>
</feature>
<accession>A0A182JNB0</accession>
<feature type="chain" id="PRO_5043489711" evidence="2">
    <location>
        <begin position="19"/>
        <end position="89"/>
    </location>
</feature>
<evidence type="ECO:0000256" key="2">
    <source>
        <dbReference type="SAM" id="SignalP"/>
    </source>
</evidence>
<feature type="region of interest" description="Disordered" evidence="1">
    <location>
        <begin position="27"/>
        <end position="89"/>
    </location>
</feature>
<dbReference type="AlphaFoldDB" id="A0A182JNB0"/>
<organism evidence="3">
    <name type="scientific">Anopheles atroparvus</name>
    <name type="common">European mosquito</name>
    <dbReference type="NCBI Taxonomy" id="41427"/>
    <lineage>
        <taxon>Eukaryota</taxon>
        <taxon>Metazoa</taxon>
        <taxon>Ecdysozoa</taxon>
        <taxon>Arthropoda</taxon>
        <taxon>Hexapoda</taxon>
        <taxon>Insecta</taxon>
        <taxon>Pterygota</taxon>
        <taxon>Neoptera</taxon>
        <taxon>Endopterygota</taxon>
        <taxon>Diptera</taxon>
        <taxon>Nematocera</taxon>
        <taxon>Culicoidea</taxon>
        <taxon>Culicidae</taxon>
        <taxon>Anophelinae</taxon>
        <taxon>Anopheles</taxon>
    </lineage>
</organism>
<protein>
    <submittedName>
        <fullName evidence="3">Uncharacterized protein</fullName>
    </submittedName>
</protein>
<dbReference type="EnsemblMetazoa" id="AATE021706-RA">
    <property type="protein sequence ID" value="AATE021706-PA.1"/>
    <property type="gene ID" value="AATE021706"/>
</dbReference>
<feature type="compositionally biased region" description="Basic and acidic residues" evidence="1">
    <location>
        <begin position="27"/>
        <end position="38"/>
    </location>
</feature>
<evidence type="ECO:0000313" key="3">
    <source>
        <dbReference type="EnsemblMetazoa" id="AATE021706-PA.1"/>
    </source>
</evidence>
<keyword evidence="2" id="KW-0732">Signal</keyword>
<sequence>MKLTVALLLLGLVCAVYAQTDAAKDAAKDAGDKAKDKAAALPTDAPKLDKDAVTTPNPKDASKKVEDAAAKAKDQASELGKKITDGFKL</sequence>